<evidence type="ECO:0000256" key="1">
    <source>
        <dbReference type="ARBA" id="ARBA00007734"/>
    </source>
</evidence>
<evidence type="ECO:0000256" key="2">
    <source>
        <dbReference type="SAM" id="Coils"/>
    </source>
</evidence>
<dbReference type="PANTHER" id="PTHR37423:SF2">
    <property type="entry name" value="MEMBRANE-BOUND LYTIC MUREIN TRANSGLYCOSYLASE C"/>
    <property type="match status" value="1"/>
</dbReference>
<dbReference type="PANTHER" id="PTHR37423">
    <property type="entry name" value="SOLUBLE LYTIC MUREIN TRANSGLYCOSYLASE-RELATED"/>
    <property type="match status" value="1"/>
</dbReference>
<reference evidence="5 6" key="1">
    <citation type="submission" date="2020-04" db="EMBL/GenBank/DDBJ databases">
        <authorList>
            <person name="De Canck E."/>
        </authorList>
    </citation>
    <scope>NUCLEOTIDE SEQUENCE [LARGE SCALE GENOMIC DNA]</scope>
    <source>
        <strain evidence="5 6">LMG 6000</strain>
    </source>
</reference>
<name>A0A6S7F517_9BURK</name>
<dbReference type="AlphaFoldDB" id="A0A6S7F517"/>
<evidence type="ECO:0000259" key="4">
    <source>
        <dbReference type="Pfam" id="PF01464"/>
    </source>
</evidence>
<evidence type="ECO:0000313" key="6">
    <source>
        <dbReference type="Proteomes" id="UP000494183"/>
    </source>
</evidence>
<feature type="compositionally biased region" description="Low complexity" evidence="3">
    <location>
        <begin position="728"/>
        <end position="749"/>
    </location>
</feature>
<dbReference type="Gene3D" id="1.10.530.10">
    <property type="match status" value="1"/>
</dbReference>
<dbReference type="Proteomes" id="UP000494183">
    <property type="component" value="Unassembled WGS sequence"/>
</dbReference>
<sequence>MMNFDEQRLREINAAARTPGEILGQAEPGMLSGVVSEVPRGVARGAAKVQGALTSIAGQAYQPALDALESATGVKPLNPFDPLTRASDEAVRQYAPDPLTTGTAGQMVNGVADVLTQVGLGTGLFAAGGASGVSLAYGGAATAGTATGRSKFQELRDQGVDADTAANAAFVDAVTTGGGVLVPGAIGYSGIAAPAAALGVRTGARAYLGANVAYGAATNMAMGIGQRASTYELLKGAGYDAMAEQYRPLDGAALAAEGILGGVFGAVGSAAGLPQRATATVDAAMAARDAAHATIGTAPGVPAEPSTANAHRSAMEEILAADAEGRAPDVGRTGVQDQPFVPRASDPAPVRQALGYYADELPAGQRFLPSQRVATLDLTARRGLRFDAPELNEYAASVEQQYGLPSGLLNALKNAGERSNSNQVSPAGARGVMQFMPENLRKYGVSDATDPMQMIDAAGRYLRDTMRQYGGDIDAMIADYNGGPRQAREVLAGRQPRAKETRDYLARVREYLGRDTWSTRGPAEEGAPFQRFPTEQARAAANIEQEIGSVEAERADLLATFGQAADLREISSVRAELVELTAQRSNLSSDALPRQRAKEIQTETPRTSYKQALSRANRELRASAKALDSQISRLQGFVESNQGAAQAAQRLADLDMRLADLEQNRAAIEAPAARPAPIAAAVQEMAAQRGAQHSRGDVGPGGRQVQEAAVSQPAPAGAPVQGVRTTDGAARAPQAQPAGAAEAAQPPRAGDGDAVPVDMETQAGLARLDELGDIRVREEDADGNVREVSLRDQLNEVQAERAYSRPEGFRAAVACFLRLGA</sequence>
<organism evidence="5 6">
    <name type="scientific">Achromobacter insolitus</name>
    <dbReference type="NCBI Taxonomy" id="217204"/>
    <lineage>
        <taxon>Bacteria</taxon>
        <taxon>Pseudomonadati</taxon>
        <taxon>Pseudomonadota</taxon>
        <taxon>Betaproteobacteria</taxon>
        <taxon>Burkholderiales</taxon>
        <taxon>Alcaligenaceae</taxon>
        <taxon>Achromobacter</taxon>
    </lineage>
</organism>
<gene>
    <name evidence="5" type="ORF">LMG6000_02260</name>
</gene>
<dbReference type="RefSeq" id="WP_175201654.1">
    <property type="nucleotide sequence ID" value="NZ_CADILH010000003.1"/>
</dbReference>
<evidence type="ECO:0000313" key="5">
    <source>
        <dbReference type="EMBL" id="CAB3931650.1"/>
    </source>
</evidence>
<dbReference type="EMBL" id="CADILH010000003">
    <property type="protein sequence ID" value="CAB3931650.1"/>
    <property type="molecule type" value="Genomic_DNA"/>
</dbReference>
<proteinExistence type="inferred from homology"/>
<evidence type="ECO:0000256" key="3">
    <source>
        <dbReference type="SAM" id="MobiDB-lite"/>
    </source>
</evidence>
<dbReference type="Pfam" id="PF01464">
    <property type="entry name" value="SLT"/>
    <property type="match status" value="1"/>
</dbReference>
<feature type="domain" description="Transglycosylase SLT" evidence="4">
    <location>
        <begin position="395"/>
        <end position="499"/>
    </location>
</feature>
<keyword evidence="6" id="KW-1185">Reference proteome</keyword>
<comment type="similarity">
    <text evidence="1">Belongs to the transglycosylase Slt family.</text>
</comment>
<dbReference type="CDD" id="cd00254">
    <property type="entry name" value="LT-like"/>
    <property type="match status" value="1"/>
</dbReference>
<accession>A0A6S7F517</accession>
<dbReference type="InterPro" id="IPR023346">
    <property type="entry name" value="Lysozyme-like_dom_sf"/>
</dbReference>
<feature type="coiled-coil region" evidence="2">
    <location>
        <begin position="540"/>
        <end position="664"/>
    </location>
</feature>
<protein>
    <recommendedName>
        <fullName evidence="4">Transglycosylase SLT domain-containing protein</fullName>
    </recommendedName>
</protein>
<keyword evidence="2" id="KW-0175">Coiled coil</keyword>
<dbReference type="InterPro" id="IPR008258">
    <property type="entry name" value="Transglycosylase_SLT_dom_1"/>
</dbReference>
<feature type="region of interest" description="Disordered" evidence="3">
    <location>
        <begin position="683"/>
        <end position="756"/>
    </location>
</feature>
<dbReference type="SUPFAM" id="SSF53955">
    <property type="entry name" value="Lysozyme-like"/>
    <property type="match status" value="1"/>
</dbReference>